<dbReference type="OrthoDB" id="9814760at2"/>
<evidence type="ECO:0000256" key="1">
    <source>
        <dbReference type="ARBA" id="ARBA00022801"/>
    </source>
</evidence>
<proteinExistence type="predicted"/>
<dbReference type="GO" id="GO:0016042">
    <property type="term" value="P:lipid catabolic process"/>
    <property type="evidence" value="ECO:0007669"/>
    <property type="project" value="UniProtKB-KW"/>
</dbReference>
<evidence type="ECO:0000313" key="5">
    <source>
        <dbReference type="Proteomes" id="UP000028725"/>
    </source>
</evidence>
<evidence type="ECO:0000256" key="3">
    <source>
        <dbReference type="ARBA" id="ARBA00023098"/>
    </source>
</evidence>
<keyword evidence="1" id="KW-0378">Hydrolase</keyword>
<dbReference type="InterPro" id="IPR017395">
    <property type="entry name" value="Chlorophyllase-like"/>
</dbReference>
<name>A0A085W8B2_9BACT</name>
<dbReference type="STRING" id="394096.DB31_2337"/>
<evidence type="ECO:0000256" key="2">
    <source>
        <dbReference type="ARBA" id="ARBA00022963"/>
    </source>
</evidence>
<keyword evidence="2" id="KW-0442">Lipid degradation</keyword>
<dbReference type="RefSeq" id="WP_083968960.1">
    <property type="nucleotide sequence ID" value="NZ_JMCB01000015.1"/>
</dbReference>
<dbReference type="EMBL" id="JMCB01000015">
    <property type="protein sequence ID" value="KFE63925.1"/>
    <property type="molecule type" value="Genomic_DNA"/>
</dbReference>
<dbReference type="SUPFAM" id="SSF53474">
    <property type="entry name" value="alpha/beta-Hydrolases"/>
    <property type="match status" value="1"/>
</dbReference>
<dbReference type="Gene3D" id="3.40.50.1820">
    <property type="entry name" value="alpha/beta hydrolase"/>
    <property type="match status" value="2"/>
</dbReference>
<accession>A0A085W8B2</accession>
<dbReference type="ESTHER" id="9delt-a0a085w8b2">
    <property type="family name" value="Chlorophyllase"/>
</dbReference>
<evidence type="ECO:0000313" key="4">
    <source>
        <dbReference type="EMBL" id="KFE63925.1"/>
    </source>
</evidence>
<keyword evidence="5" id="KW-1185">Reference proteome</keyword>
<dbReference type="PANTHER" id="PTHR10272:SF0">
    <property type="entry name" value="PLATELET-ACTIVATING FACTOR ACETYLHYDROLASE"/>
    <property type="match status" value="1"/>
</dbReference>
<reference evidence="4 5" key="1">
    <citation type="submission" date="2014-04" db="EMBL/GenBank/DDBJ databases">
        <title>Genome assembly of Hyalangium minutum DSM 14724.</title>
        <authorList>
            <person name="Sharma G."/>
            <person name="Subramanian S."/>
        </authorList>
    </citation>
    <scope>NUCLEOTIDE SEQUENCE [LARGE SCALE GENOMIC DNA]</scope>
    <source>
        <strain evidence="4 5">DSM 14724</strain>
    </source>
</reference>
<sequence>MRERAGVPGKIGGVVLLVGLLVGCAGNRPAEAEALAVSKPAMPALWGSLTPGPFDVGVRVIMLPAQALSPREEAGPPSPQVTLWYPVARGQRGGSRLRYRDYVALSGLESHARLAEGAAAGEKAVSEYNQLLLQNGVPALAVAAWLGSEVAAGLDAPAAPGRFPLVLVAQGLFHSAHHQALLAEYLASQGYAVATTPSFARALPPGPVEDVLAGARLQARHLERALAMLRSESMVDPARVAVVGHSFGARAAFLFSLRRPVAAFVSLDGGIANQQGKDWLKGLSDFRPADFHVPLLHLYQPGDEVVAPDFEFVRSLRGADRWLIRMEGLRHLDFTSLGAAAAIAPELAPSGRAAPTAEAWASTVRVTGVFLDAHLQGRPEVLTSAAAGLPPGAVEHLKPAAP</sequence>
<dbReference type="PANTHER" id="PTHR10272">
    <property type="entry name" value="PLATELET-ACTIVATING FACTOR ACETYLHYDROLASE"/>
    <property type="match status" value="1"/>
</dbReference>
<dbReference type="AlphaFoldDB" id="A0A085W8B2"/>
<keyword evidence="3" id="KW-0443">Lipid metabolism</keyword>
<dbReference type="GO" id="GO:0003847">
    <property type="term" value="F:1-alkyl-2-acetylglycerophosphocholine esterase activity"/>
    <property type="evidence" value="ECO:0007669"/>
    <property type="project" value="TreeGrafter"/>
</dbReference>
<gene>
    <name evidence="4" type="ORF">DB31_2337</name>
</gene>
<dbReference type="Pfam" id="PF07224">
    <property type="entry name" value="Chlorophyllase"/>
    <property type="match status" value="1"/>
</dbReference>
<comment type="caution">
    <text evidence="4">The sequence shown here is derived from an EMBL/GenBank/DDBJ whole genome shotgun (WGS) entry which is preliminary data.</text>
</comment>
<organism evidence="4 5">
    <name type="scientific">Hyalangium minutum</name>
    <dbReference type="NCBI Taxonomy" id="394096"/>
    <lineage>
        <taxon>Bacteria</taxon>
        <taxon>Pseudomonadati</taxon>
        <taxon>Myxococcota</taxon>
        <taxon>Myxococcia</taxon>
        <taxon>Myxococcales</taxon>
        <taxon>Cystobacterineae</taxon>
        <taxon>Archangiaceae</taxon>
        <taxon>Hyalangium</taxon>
    </lineage>
</organism>
<dbReference type="PROSITE" id="PS51257">
    <property type="entry name" value="PROKAR_LIPOPROTEIN"/>
    <property type="match status" value="1"/>
</dbReference>
<dbReference type="Proteomes" id="UP000028725">
    <property type="component" value="Unassembled WGS sequence"/>
</dbReference>
<protein>
    <submittedName>
        <fullName evidence="4">Putative lipase (Putative secreted protein)</fullName>
    </submittedName>
</protein>
<dbReference type="InterPro" id="IPR029058">
    <property type="entry name" value="AB_hydrolase_fold"/>
</dbReference>